<dbReference type="Proteomes" id="UP001295794">
    <property type="component" value="Unassembled WGS sequence"/>
</dbReference>
<proteinExistence type="predicted"/>
<sequence length="172" mass="18807">PWLWLVSPEVWHAPLTISIAKRSLTTPALPSQSGATDHPLPSPSTRCLPSYCRLIRSAATLVLPLMCFTATILWPKMPSCHRVCDALSFPPANTSRIARQSVSTTTGNPYTMSSNWSKPNFMAASSRTCGAYRDSAFEVRLDANPIGKRRMTCFPPGRETSISCARTPPNPS</sequence>
<comment type="caution">
    <text evidence="1">The sequence shown here is derived from an EMBL/GenBank/DDBJ whole genome shotgun (WGS) entry which is preliminary data.</text>
</comment>
<feature type="non-terminal residue" evidence="1">
    <location>
        <position position="1"/>
    </location>
</feature>
<dbReference type="AlphaFoldDB" id="A0AAD2K8I9"/>
<keyword evidence="2" id="KW-1185">Reference proteome</keyword>
<evidence type="ECO:0000313" key="2">
    <source>
        <dbReference type="Proteomes" id="UP001295794"/>
    </source>
</evidence>
<evidence type="ECO:0000313" key="1">
    <source>
        <dbReference type="EMBL" id="CAK5284727.1"/>
    </source>
</evidence>
<dbReference type="EMBL" id="CAVNYO010000480">
    <property type="protein sequence ID" value="CAK5284727.1"/>
    <property type="molecule type" value="Genomic_DNA"/>
</dbReference>
<feature type="non-terminal residue" evidence="1">
    <location>
        <position position="172"/>
    </location>
</feature>
<protein>
    <submittedName>
        <fullName evidence="1">Uncharacterized protein</fullName>
    </submittedName>
</protein>
<name>A0AAD2K8I9_9AGAR</name>
<reference evidence="1" key="1">
    <citation type="submission" date="2023-11" db="EMBL/GenBank/DDBJ databases">
        <authorList>
            <person name="De Vega J J."/>
            <person name="De Vega J J."/>
        </authorList>
    </citation>
    <scope>NUCLEOTIDE SEQUENCE</scope>
</reference>
<gene>
    <name evidence="1" type="ORF">MYCIT1_LOCUS38154</name>
</gene>
<organism evidence="1 2">
    <name type="scientific">Mycena citricolor</name>
    <dbReference type="NCBI Taxonomy" id="2018698"/>
    <lineage>
        <taxon>Eukaryota</taxon>
        <taxon>Fungi</taxon>
        <taxon>Dikarya</taxon>
        <taxon>Basidiomycota</taxon>
        <taxon>Agaricomycotina</taxon>
        <taxon>Agaricomycetes</taxon>
        <taxon>Agaricomycetidae</taxon>
        <taxon>Agaricales</taxon>
        <taxon>Marasmiineae</taxon>
        <taxon>Mycenaceae</taxon>
        <taxon>Mycena</taxon>
    </lineage>
</organism>
<accession>A0AAD2K8I9</accession>